<dbReference type="GO" id="GO:0046872">
    <property type="term" value="F:metal ion binding"/>
    <property type="evidence" value="ECO:0007669"/>
    <property type="project" value="UniProtKB-KW"/>
</dbReference>
<dbReference type="GO" id="GO:0009254">
    <property type="term" value="P:peptidoglycan turnover"/>
    <property type="evidence" value="ECO:0007669"/>
    <property type="project" value="TreeGrafter"/>
</dbReference>
<reference evidence="14 15" key="1">
    <citation type="submission" date="2013-09" db="EMBL/GenBank/DDBJ databases">
        <authorList>
            <consortium name="DOE Joint Genome Institute"/>
            <person name="Klenk H.-P."/>
            <person name="Huntemann M."/>
            <person name="Han J."/>
            <person name="Chen A."/>
            <person name="Kyrpides N."/>
            <person name="Mavromatis K."/>
            <person name="Markowitz V."/>
            <person name="Palaniappan K."/>
            <person name="Ivanova N."/>
            <person name="Schaumberg A."/>
            <person name="Pati A."/>
            <person name="Liolios K."/>
            <person name="Nordberg H.P."/>
            <person name="Cantor M.N."/>
            <person name="Hua S.X."/>
            <person name="Woyke T."/>
        </authorList>
    </citation>
    <scope>NUCLEOTIDE SEQUENCE [LARGE SCALE GENOMIC DNA]</scope>
    <source>
        <strain evidence="14 15">DSM 14336</strain>
    </source>
</reference>
<keyword evidence="10" id="KW-0961">Cell wall biogenesis/degradation</keyword>
<dbReference type="SUPFAM" id="SSF55846">
    <property type="entry name" value="N-acetylmuramoyl-L-alanine amidase-like"/>
    <property type="match status" value="1"/>
</dbReference>
<feature type="domain" description="N-acetylmuramoyl-L-alanine amidase" evidence="13">
    <location>
        <begin position="14"/>
        <end position="185"/>
    </location>
</feature>
<comment type="cofactor">
    <cofactor evidence="2">
        <name>Zn(2+)</name>
        <dbReference type="ChEBI" id="CHEBI:29105"/>
    </cofactor>
</comment>
<dbReference type="GO" id="GO:0009253">
    <property type="term" value="P:peptidoglycan catabolic process"/>
    <property type="evidence" value="ECO:0007669"/>
    <property type="project" value="InterPro"/>
</dbReference>
<evidence type="ECO:0000313" key="14">
    <source>
        <dbReference type="EMBL" id="AHD01178.1"/>
    </source>
</evidence>
<accession>V9VT24</accession>
<dbReference type="InterPro" id="IPR036505">
    <property type="entry name" value="Amidase/PGRP_sf"/>
</dbReference>
<dbReference type="SMART" id="SM00644">
    <property type="entry name" value="Ami_2"/>
    <property type="match status" value="1"/>
</dbReference>
<comment type="catalytic activity">
    <reaction evidence="1">
        <text>Hydrolyzes the link between N-acetylmuramoyl residues and L-amino acid residues in certain cell-wall glycopeptides.</text>
        <dbReference type="EC" id="3.5.1.28"/>
    </reaction>
</comment>
<evidence type="ECO:0000256" key="11">
    <source>
        <dbReference type="ARBA" id="ARBA00039257"/>
    </source>
</evidence>
<name>V9VT24_9RHOB</name>
<gene>
    <name evidence="14" type="ORF">METH_11255</name>
</gene>
<evidence type="ECO:0000256" key="6">
    <source>
        <dbReference type="ARBA" id="ARBA00022490"/>
    </source>
</evidence>
<dbReference type="GO" id="GO:0071555">
    <property type="term" value="P:cell wall organization"/>
    <property type="evidence" value="ECO:0007669"/>
    <property type="project" value="UniProtKB-KW"/>
</dbReference>
<evidence type="ECO:0000256" key="4">
    <source>
        <dbReference type="ARBA" id="ARBA00007553"/>
    </source>
</evidence>
<protein>
    <recommendedName>
        <fullName evidence="11">1,6-anhydro-N-acetylmuramyl-L-alanine amidase AmpD</fullName>
        <ecNumber evidence="5">3.5.1.28</ecNumber>
    </recommendedName>
    <alternativeName>
        <fullName evidence="12">N-acetylmuramoyl-L-alanine amidase</fullName>
    </alternativeName>
</protein>
<proteinExistence type="inferred from homology"/>
<evidence type="ECO:0000256" key="5">
    <source>
        <dbReference type="ARBA" id="ARBA00011901"/>
    </source>
</evidence>
<dbReference type="OrthoDB" id="9794842at2"/>
<sequence>MGIQYGKVTGAAFNEARWIGGGIVPSLVILHDTASRIAKGNAARYLQSNDAKVSVHFVIERDGHIEQQVPVNRKASHAGKSEYHGREWCNGFSIGIELVNPGRMTRAAPELARTWFGQKFNIPEYGIEETETPQHGHGLWMPYTEAQISALLGLLQTLFSSIPTLEDITTHWYVSPGRKVDTNPLFPLKHIRSLILGRTDPAEAELGDEETPAAADDFVIISTPGDTLNMRRWPSFNPNVIAQIPDNTRVPVIASVTVAGREWLKVFYGGAAGWVVESYADPVTISKPGFKGAET</sequence>
<comment type="similarity">
    <text evidence="4">Belongs to the N-acetylmuramoyl-L-alanine amidase 2 family.</text>
</comment>
<dbReference type="EMBL" id="CP006773">
    <property type="protein sequence ID" value="AHD01178.1"/>
    <property type="molecule type" value="Genomic_DNA"/>
</dbReference>
<organism evidence="14 15">
    <name type="scientific">Leisingera methylohalidivorans DSM 14336</name>
    <dbReference type="NCBI Taxonomy" id="999552"/>
    <lineage>
        <taxon>Bacteria</taxon>
        <taxon>Pseudomonadati</taxon>
        <taxon>Pseudomonadota</taxon>
        <taxon>Alphaproteobacteria</taxon>
        <taxon>Rhodobacterales</taxon>
        <taxon>Roseobacteraceae</taxon>
        <taxon>Leisingera</taxon>
    </lineage>
</organism>
<evidence type="ECO:0000256" key="3">
    <source>
        <dbReference type="ARBA" id="ARBA00004496"/>
    </source>
</evidence>
<dbReference type="Gene3D" id="2.30.30.40">
    <property type="entry name" value="SH3 Domains"/>
    <property type="match status" value="1"/>
</dbReference>
<evidence type="ECO:0000259" key="13">
    <source>
        <dbReference type="SMART" id="SM00644"/>
    </source>
</evidence>
<dbReference type="PANTHER" id="PTHR30417:SF4">
    <property type="entry name" value="1,6-ANHYDRO-N-ACETYLMURAMYL-L-ALANINE AMIDASE AMPD"/>
    <property type="match status" value="1"/>
</dbReference>
<dbReference type="STRING" id="999552.METH_11255"/>
<dbReference type="Pfam" id="PF01510">
    <property type="entry name" value="Amidase_2"/>
    <property type="match status" value="1"/>
</dbReference>
<evidence type="ECO:0000256" key="7">
    <source>
        <dbReference type="ARBA" id="ARBA00022723"/>
    </source>
</evidence>
<dbReference type="HOGENOM" id="CLU_077594_0_0_5"/>
<keyword evidence="8" id="KW-0378">Hydrolase</keyword>
<dbReference type="PATRIC" id="fig|999552.6.peg.2243"/>
<evidence type="ECO:0000256" key="12">
    <source>
        <dbReference type="ARBA" id="ARBA00042615"/>
    </source>
</evidence>
<evidence type="ECO:0000256" key="8">
    <source>
        <dbReference type="ARBA" id="ARBA00022801"/>
    </source>
</evidence>
<dbReference type="GO" id="GO:0005737">
    <property type="term" value="C:cytoplasm"/>
    <property type="evidence" value="ECO:0007669"/>
    <property type="project" value="UniProtKB-SubCell"/>
</dbReference>
<keyword evidence="6" id="KW-0963">Cytoplasm</keyword>
<dbReference type="InterPro" id="IPR051206">
    <property type="entry name" value="NAMLAA_amidase_2"/>
</dbReference>
<evidence type="ECO:0000256" key="9">
    <source>
        <dbReference type="ARBA" id="ARBA00022833"/>
    </source>
</evidence>
<dbReference type="PANTHER" id="PTHR30417">
    <property type="entry name" value="N-ACETYLMURAMOYL-L-ALANINE AMIDASE AMID"/>
    <property type="match status" value="1"/>
</dbReference>
<dbReference type="AlphaFoldDB" id="V9VT24"/>
<keyword evidence="9" id="KW-0862">Zinc</keyword>
<keyword evidence="7" id="KW-0479">Metal-binding</keyword>
<evidence type="ECO:0000256" key="10">
    <source>
        <dbReference type="ARBA" id="ARBA00023316"/>
    </source>
</evidence>
<dbReference type="Gene3D" id="3.40.80.10">
    <property type="entry name" value="Peptidoglycan recognition protein-like"/>
    <property type="match status" value="1"/>
</dbReference>
<dbReference type="EC" id="3.5.1.28" evidence="5"/>
<evidence type="ECO:0000256" key="2">
    <source>
        <dbReference type="ARBA" id="ARBA00001947"/>
    </source>
</evidence>
<comment type="subcellular location">
    <subcellularLocation>
        <location evidence="3">Cytoplasm</location>
    </subcellularLocation>
</comment>
<dbReference type="KEGG" id="lmd:METH_11255"/>
<dbReference type="InterPro" id="IPR002502">
    <property type="entry name" value="Amidase_domain"/>
</dbReference>
<keyword evidence="15" id="KW-1185">Reference proteome</keyword>
<dbReference type="GO" id="GO:0008745">
    <property type="term" value="F:N-acetylmuramoyl-L-alanine amidase activity"/>
    <property type="evidence" value="ECO:0007669"/>
    <property type="project" value="UniProtKB-EC"/>
</dbReference>
<evidence type="ECO:0000313" key="15">
    <source>
        <dbReference type="Proteomes" id="UP000018780"/>
    </source>
</evidence>
<dbReference type="Proteomes" id="UP000018780">
    <property type="component" value="Chromosome"/>
</dbReference>
<dbReference type="CDD" id="cd06583">
    <property type="entry name" value="PGRP"/>
    <property type="match status" value="1"/>
</dbReference>
<evidence type="ECO:0000256" key="1">
    <source>
        <dbReference type="ARBA" id="ARBA00001561"/>
    </source>
</evidence>